<dbReference type="Gene3D" id="1.10.287.1060">
    <property type="entry name" value="ESAT-6-like"/>
    <property type="match status" value="1"/>
</dbReference>
<feature type="compositionally biased region" description="Acidic residues" evidence="7">
    <location>
        <begin position="148"/>
        <end position="158"/>
    </location>
</feature>
<evidence type="ECO:0000256" key="2">
    <source>
        <dbReference type="ARBA" id="ARBA00006190"/>
    </source>
</evidence>
<dbReference type="InParanoid" id="A0A3N4KU24"/>
<feature type="compositionally biased region" description="Basic residues" evidence="7">
    <location>
        <begin position="201"/>
        <end position="211"/>
    </location>
</feature>
<organism evidence="8 9">
    <name type="scientific">Morchella conica CCBAS932</name>
    <dbReference type="NCBI Taxonomy" id="1392247"/>
    <lineage>
        <taxon>Eukaryota</taxon>
        <taxon>Fungi</taxon>
        <taxon>Dikarya</taxon>
        <taxon>Ascomycota</taxon>
        <taxon>Pezizomycotina</taxon>
        <taxon>Pezizomycetes</taxon>
        <taxon>Pezizales</taxon>
        <taxon>Morchellaceae</taxon>
        <taxon>Morchella</taxon>
    </lineage>
</organism>
<evidence type="ECO:0000256" key="7">
    <source>
        <dbReference type="SAM" id="MobiDB-lite"/>
    </source>
</evidence>
<accession>A0A3N4KU24</accession>
<dbReference type="InterPro" id="IPR005024">
    <property type="entry name" value="Snf7_fam"/>
</dbReference>
<evidence type="ECO:0000256" key="5">
    <source>
        <dbReference type="ARBA" id="ARBA00022927"/>
    </source>
</evidence>
<dbReference type="PANTHER" id="PTHR22761">
    <property type="entry name" value="CHARGED MULTIVESICULAR BODY PROTEIN"/>
    <property type="match status" value="1"/>
</dbReference>
<keyword evidence="5" id="KW-0653">Protein transport</keyword>
<dbReference type="Pfam" id="PF03357">
    <property type="entry name" value="Snf7"/>
    <property type="match status" value="1"/>
</dbReference>
<dbReference type="AlphaFoldDB" id="A0A3N4KU24"/>
<evidence type="ECO:0000313" key="8">
    <source>
        <dbReference type="EMBL" id="RPB14007.1"/>
    </source>
</evidence>
<dbReference type="GO" id="GO:0005771">
    <property type="term" value="C:multivesicular body"/>
    <property type="evidence" value="ECO:0007669"/>
    <property type="project" value="TreeGrafter"/>
</dbReference>
<dbReference type="FunCoup" id="A0A3N4KU24">
    <property type="interactions" value="525"/>
</dbReference>
<dbReference type="STRING" id="1392247.A0A3N4KU24"/>
<evidence type="ECO:0000256" key="1">
    <source>
        <dbReference type="ARBA" id="ARBA00004608"/>
    </source>
</evidence>
<name>A0A3N4KU24_9PEZI</name>
<evidence type="ECO:0000256" key="6">
    <source>
        <dbReference type="ARBA" id="ARBA00023136"/>
    </source>
</evidence>
<keyword evidence="4" id="KW-0967">Endosome</keyword>
<keyword evidence="9" id="KW-1185">Reference proteome</keyword>
<dbReference type="EMBL" id="ML119120">
    <property type="protein sequence ID" value="RPB14007.1"/>
    <property type="molecule type" value="Genomic_DNA"/>
</dbReference>
<comment type="subcellular location">
    <subcellularLocation>
        <location evidence="1">Endosome membrane</location>
    </subcellularLocation>
</comment>
<dbReference type="OrthoDB" id="441172at2759"/>
<evidence type="ECO:0000256" key="3">
    <source>
        <dbReference type="ARBA" id="ARBA00022448"/>
    </source>
</evidence>
<dbReference type="GO" id="GO:0015031">
    <property type="term" value="P:protein transport"/>
    <property type="evidence" value="ECO:0007669"/>
    <property type="project" value="UniProtKB-KW"/>
</dbReference>
<protein>
    <submittedName>
        <fullName evidence="8">Snf7-domain-containing protein</fullName>
    </submittedName>
</protein>
<dbReference type="Proteomes" id="UP000277580">
    <property type="component" value="Unassembled WGS sequence"/>
</dbReference>
<evidence type="ECO:0000256" key="4">
    <source>
        <dbReference type="ARBA" id="ARBA00022753"/>
    </source>
</evidence>
<keyword evidence="3" id="KW-0813">Transport</keyword>
<dbReference type="GO" id="GO:0032511">
    <property type="term" value="P:late endosome to vacuole transport via multivesicular body sorting pathway"/>
    <property type="evidence" value="ECO:0007669"/>
    <property type="project" value="TreeGrafter"/>
</dbReference>
<keyword evidence="6" id="KW-0472">Membrane</keyword>
<comment type="similarity">
    <text evidence="2">Belongs to the SNF7 family.</text>
</comment>
<reference evidence="8 9" key="1">
    <citation type="journal article" date="2018" name="Nat. Ecol. Evol.">
        <title>Pezizomycetes genomes reveal the molecular basis of ectomycorrhizal truffle lifestyle.</title>
        <authorList>
            <person name="Murat C."/>
            <person name="Payen T."/>
            <person name="Noel B."/>
            <person name="Kuo A."/>
            <person name="Morin E."/>
            <person name="Chen J."/>
            <person name="Kohler A."/>
            <person name="Krizsan K."/>
            <person name="Balestrini R."/>
            <person name="Da Silva C."/>
            <person name="Montanini B."/>
            <person name="Hainaut M."/>
            <person name="Levati E."/>
            <person name="Barry K.W."/>
            <person name="Belfiori B."/>
            <person name="Cichocki N."/>
            <person name="Clum A."/>
            <person name="Dockter R.B."/>
            <person name="Fauchery L."/>
            <person name="Guy J."/>
            <person name="Iotti M."/>
            <person name="Le Tacon F."/>
            <person name="Lindquist E.A."/>
            <person name="Lipzen A."/>
            <person name="Malagnac F."/>
            <person name="Mello A."/>
            <person name="Molinier V."/>
            <person name="Miyauchi S."/>
            <person name="Poulain J."/>
            <person name="Riccioni C."/>
            <person name="Rubini A."/>
            <person name="Sitrit Y."/>
            <person name="Splivallo R."/>
            <person name="Traeger S."/>
            <person name="Wang M."/>
            <person name="Zifcakova L."/>
            <person name="Wipf D."/>
            <person name="Zambonelli A."/>
            <person name="Paolocci F."/>
            <person name="Nowrousian M."/>
            <person name="Ottonello S."/>
            <person name="Baldrian P."/>
            <person name="Spatafora J.W."/>
            <person name="Henrissat B."/>
            <person name="Nagy L.G."/>
            <person name="Aury J.M."/>
            <person name="Wincker P."/>
            <person name="Grigoriev I.V."/>
            <person name="Bonfante P."/>
            <person name="Martin F.M."/>
        </authorList>
    </citation>
    <scope>NUCLEOTIDE SEQUENCE [LARGE SCALE GENOMIC DNA]</scope>
    <source>
        <strain evidence="8 9">CCBAS932</strain>
    </source>
</reference>
<dbReference type="PANTHER" id="PTHR22761:SF5">
    <property type="entry name" value="CHARGED MULTIVESICULAR BODY PROTEIN 6"/>
    <property type="match status" value="1"/>
</dbReference>
<dbReference type="GO" id="GO:0000815">
    <property type="term" value="C:ESCRT III complex"/>
    <property type="evidence" value="ECO:0007669"/>
    <property type="project" value="TreeGrafter"/>
</dbReference>
<sequence length="225" mass="25895">MGNNSSTHRVTAQDRAILDMKIQRDKLRQYQKKIQTVLDREHEIAKEMLAKGDKQRALLALRKRKYQEQLLIKTDGQLQALEELTSTIEFSLVQKSVLYGLRQGNQVLKEIHKEMSLESVEKLMEETADGIAYQREISNMLAGRMSNEEEDEVEDELEQMEKEERAKSMAAQMPNAPTTTPVAATKEQEEGEVEETETQRRARRAKERARQRREELAAGPVPMLA</sequence>
<evidence type="ECO:0000313" key="9">
    <source>
        <dbReference type="Proteomes" id="UP000277580"/>
    </source>
</evidence>
<dbReference type="GO" id="GO:0006900">
    <property type="term" value="P:vesicle budding from membrane"/>
    <property type="evidence" value="ECO:0007669"/>
    <property type="project" value="TreeGrafter"/>
</dbReference>
<proteinExistence type="inferred from homology"/>
<gene>
    <name evidence="8" type="ORF">P167DRAFT_520985</name>
</gene>
<feature type="compositionally biased region" description="Low complexity" evidence="7">
    <location>
        <begin position="174"/>
        <end position="185"/>
    </location>
</feature>
<feature type="region of interest" description="Disordered" evidence="7">
    <location>
        <begin position="145"/>
        <end position="225"/>
    </location>
</feature>